<dbReference type="Pfam" id="PF01042">
    <property type="entry name" value="Ribonuc_L-PSP"/>
    <property type="match status" value="1"/>
</dbReference>
<keyword evidence="3" id="KW-1185">Reference proteome</keyword>
<dbReference type="Proteomes" id="UP001500842">
    <property type="component" value="Unassembled WGS sequence"/>
</dbReference>
<dbReference type="SUPFAM" id="SSF55298">
    <property type="entry name" value="YjgF-like"/>
    <property type="match status" value="1"/>
</dbReference>
<reference evidence="2 3" key="1">
    <citation type="journal article" date="2019" name="Int. J. Syst. Evol. Microbiol.">
        <title>The Global Catalogue of Microorganisms (GCM) 10K type strain sequencing project: providing services to taxonomists for standard genome sequencing and annotation.</title>
        <authorList>
            <consortium name="The Broad Institute Genomics Platform"/>
            <consortium name="The Broad Institute Genome Sequencing Center for Infectious Disease"/>
            <person name="Wu L."/>
            <person name="Ma J."/>
        </authorList>
    </citation>
    <scope>NUCLEOTIDE SEQUENCE [LARGE SCALE GENOMIC DNA]</scope>
    <source>
        <strain evidence="2 3">JCM 14942</strain>
    </source>
</reference>
<name>A0ABN2A050_9ACTN</name>
<comment type="similarity">
    <text evidence="1">Belongs to the RutC family.</text>
</comment>
<accession>A0ABN2A050</accession>
<dbReference type="InterPro" id="IPR006056">
    <property type="entry name" value="RidA"/>
</dbReference>
<proteinExistence type="inferred from homology"/>
<protein>
    <submittedName>
        <fullName evidence="2">RidA family protein</fullName>
    </submittedName>
</protein>
<evidence type="ECO:0000313" key="3">
    <source>
        <dbReference type="Proteomes" id="UP001500842"/>
    </source>
</evidence>
<gene>
    <name evidence="2" type="ORF">GCM10009788_10530</name>
</gene>
<dbReference type="EMBL" id="BAAAOR010000007">
    <property type="protein sequence ID" value="GAA1508243.1"/>
    <property type="molecule type" value="Genomic_DNA"/>
</dbReference>
<dbReference type="Gene3D" id="3.30.1330.40">
    <property type="entry name" value="RutC-like"/>
    <property type="match status" value="1"/>
</dbReference>
<dbReference type="InterPro" id="IPR006175">
    <property type="entry name" value="YjgF/YER057c/UK114"/>
</dbReference>
<dbReference type="PANTHER" id="PTHR11803:SF58">
    <property type="entry name" value="PROTEIN HMF1-RELATED"/>
    <property type="match status" value="1"/>
</dbReference>
<organism evidence="2 3">
    <name type="scientific">Nocardioides humi</name>
    <dbReference type="NCBI Taxonomy" id="449461"/>
    <lineage>
        <taxon>Bacteria</taxon>
        <taxon>Bacillati</taxon>
        <taxon>Actinomycetota</taxon>
        <taxon>Actinomycetes</taxon>
        <taxon>Propionibacteriales</taxon>
        <taxon>Nocardioidaceae</taxon>
        <taxon>Nocardioides</taxon>
    </lineage>
</organism>
<dbReference type="NCBIfam" id="TIGR00004">
    <property type="entry name" value="Rid family detoxifying hydrolase"/>
    <property type="match status" value="1"/>
</dbReference>
<dbReference type="RefSeq" id="WP_141004907.1">
    <property type="nucleotide sequence ID" value="NZ_BAAAOR010000007.1"/>
</dbReference>
<dbReference type="CDD" id="cd00448">
    <property type="entry name" value="YjgF_YER057c_UK114_family"/>
    <property type="match status" value="1"/>
</dbReference>
<dbReference type="PANTHER" id="PTHR11803">
    <property type="entry name" value="2-IMINOBUTANOATE/2-IMINOPROPANOATE DEAMINASE RIDA"/>
    <property type="match status" value="1"/>
</dbReference>
<comment type="caution">
    <text evidence="2">The sequence shown here is derived from an EMBL/GenBank/DDBJ whole genome shotgun (WGS) entry which is preliminary data.</text>
</comment>
<sequence>MRAVDLPELRVAGAPLSHAVVVGGLAYCSGQVPLAPDGTLVTDDVAAMTRQALANLGAVLRAADSGLDRVVRTTVYLTDFADYPQMNLAYAKLLAHRPARTCVQVAGLPLGARLEIDCVAVCA</sequence>
<evidence type="ECO:0000313" key="2">
    <source>
        <dbReference type="EMBL" id="GAA1508243.1"/>
    </source>
</evidence>
<evidence type="ECO:0000256" key="1">
    <source>
        <dbReference type="ARBA" id="ARBA00010552"/>
    </source>
</evidence>
<dbReference type="InterPro" id="IPR035959">
    <property type="entry name" value="RutC-like_sf"/>
</dbReference>